<gene>
    <name evidence="2" type="ORF">OIE46_01885</name>
</gene>
<feature type="transmembrane region" description="Helical" evidence="1">
    <location>
        <begin position="133"/>
        <end position="154"/>
    </location>
</feature>
<feature type="transmembrane region" description="Helical" evidence="1">
    <location>
        <begin position="21"/>
        <end position="39"/>
    </location>
</feature>
<proteinExistence type="predicted"/>
<protein>
    <submittedName>
        <fullName evidence="2">DUF3899 domain-containing protein</fullName>
    </submittedName>
</protein>
<feature type="transmembrane region" description="Helical" evidence="1">
    <location>
        <begin position="51"/>
        <end position="75"/>
    </location>
</feature>
<name>A0AAX3F0X1_MYCSY</name>
<evidence type="ECO:0000313" key="3">
    <source>
        <dbReference type="Proteomes" id="UP001164481"/>
    </source>
</evidence>
<reference evidence="2" key="2">
    <citation type="submission" date="2022-11" db="EMBL/GenBank/DDBJ databases">
        <title>complete genomes of mycoplasma synoviae ZX313 strain and SD2 strain.</title>
        <authorList>
            <person name="Zhong Q."/>
        </authorList>
    </citation>
    <scope>NUCLEOTIDE SEQUENCE</scope>
    <source>
        <strain evidence="2">SD2</strain>
    </source>
</reference>
<dbReference type="AlphaFoldDB" id="A0AAX3F0X1"/>
<evidence type="ECO:0000256" key="1">
    <source>
        <dbReference type="SAM" id="Phobius"/>
    </source>
</evidence>
<sequence>MWKKLSLYLKREIKSKYFISVVLTYLICYALALGFFLLINEFSLKQKNSLIDVFTTVSVIFTAVLLLILIFRFGFLKNLFTFFKKNHENTKKLRQEYKSKKLSYEEKQAYKYLNQQKEAKKAAKKPKVKTSNFPFVFIALLSLIITIIVAIISFNL</sequence>
<keyword evidence="1" id="KW-0472">Membrane</keyword>
<organism evidence="2 3">
    <name type="scientific">Mycoplasmopsis synoviae</name>
    <name type="common">Mycoplasma synoviae</name>
    <dbReference type="NCBI Taxonomy" id="2109"/>
    <lineage>
        <taxon>Bacteria</taxon>
        <taxon>Bacillati</taxon>
        <taxon>Mycoplasmatota</taxon>
        <taxon>Mycoplasmoidales</taxon>
        <taxon>Metamycoplasmataceae</taxon>
        <taxon>Mycoplasmopsis</taxon>
    </lineage>
</organism>
<accession>A0AAX3F0X1</accession>
<evidence type="ECO:0000313" key="2">
    <source>
        <dbReference type="EMBL" id="UZW64798.1"/>
    </source>
</evidence>
<keyword evidence="1" id="KW-1133">Transmembrane helix</keyword>
<dbReference type="Proteomes" id="UP001164481">
    <property type="component" value="Chromosome"/>
</dbReference>
<reference evidence="2" key="1">
    <citation type="submission" date="2022-10" db="EMBL/GenBank/DDBJ databases">
        <authorList>
            <person name="Wei X."/>
        </authorList>
    </citation>
    <scope>NUCLEOTIDE SEQUENCE</scope>
    <source>
        <strain evidence="2">SD2</strain>
    </source>
</reference>
<dbReference type="RefSeq" id="WP_154221398.1">
    <property type="nucleotide sequence ID" value="NZ_CP034544.1"/>
</dbReference>
<dbReference type="EMBL" id="CP107525">
    <property type="protein sequence ID" value="UZW64798.1"/>
    <property type="molecule type" value="Genomic_DNA"/>
</dbReference>
<keyword evidence="1" id="KW-0812">Transmembrane</keyword>